<dbReference type="Pfam" id="PF23055">
    <property type="entry name" value="DUF7041"/>
    <property type="match status" value="1"/>
</dbReference>
<sequence>MSEDRDSSDSTASQDGGFVNDRKKGKVEHITGPPGTSSFGEPRQVNLKVLPFSPDEPEIWFALLEGQFECCNIKDDSTKFINVINNLDIQHSKAVKDILLNPPAQNRYNKIKSELIKRLCASKENKVRQLLVHEELGDRKPSQFLRHLQDLAGPSVPADFIKTIWCNRLPQNIQTVLASQPTQPLDQQADLADRIQEITAPCNVAAMSSSSTYANPSSEIAELKKMVEHLTMKLEEHTRFSNCSSIRSRPRERRNSTTRPRSRSNSNYRKHPVCWYHMKFGEKARRCIKPCDYKQAGNHKGSL</sequence>
<dbReference type="PANTHER" id="PTHR33327">
    <property type="entry name" value="ENDONUCLEASE"/>
    <property type="match status" value="1"/>
</dbReference>
<feature type="domain" description="DUF7041" evidence="2">
    <location>
        <begin position="50"/>
        <end position="131"/>
    </location>
</feature>
<organism evidence="3 4">
    <name type="scientific">Loxostege sticticalis</name>
    <name type="common">Beet webworm moth</name>
    <dbReference type="NCBI Taxonomy" id="481309"/>
    <lineage>
        <taxon>Eukaryota</taxon>
        <taxon>Metazoa</taxon>
        <taxon>Ecdysozoa</taxon>
        <taxon>Arthropoda</taxon>
        <taxon>Hexapoda</taxon>
        <taxon>Insecta</taxon>
        <taxon>Pterygota</taxon>
        <taxon>Neoptera</taxon>
        <taxon>Endopterygota</taxon>
        <taxon>Lepidoptera</taxon>
        <taxon>Glossata</taxon>
        <taxon>Ditrysia</taxon>
        <taxon>Pyraloidea</taxon>
        <taxon>Crambidae</taxon>
        <taxon>Pyraustinae</taxon>
        <taxon>Loxostege</taxon>
    </lineage>
</organism>
<evidence type="ECO:0000256" key="1">
    <source>
        <dbReference type="SAM" id="MobiDB-lite"/>
    </source>
</evidence>
<dbReference type="EMBL" id="JBEUOH010000023">
    <property type="protein sequence ID" value="KAL0861684.1"/>
    <property type="molecule type" value="Genomic_DNA"/>
</dbReference>
<dbReference type="InterPro" id="IPR055469">
    <property type="entry name" value="DUF7041"/>
</dbReference>
<proteinExistence type="predicted"/>
<comment type="caution">
    <text evidence="3">The sequence shown here is derived from an EMBL/GenBank/DDBJ whole genome shotgun (WGS) entry which is preliminary data.</text>
</comment>
<name>A0ABR3HA55_LOXSC</name>
<feature type="compositionally biased region" description="Low complexity" evidence="1">
    <location>
        <begin position="257"/>
        <end position="267"/>
    </location>
</feature>
<evidence type="ECO:0000259" key="2">
    <source>
        <dbReference type="Pfam" id="PF23055"/>
    </source>
</evidence>
<accession>A0ABR3HA55</accession>
<protein>
    <recommendedName>
        <fullName evidence="2">DUF7041 domain-containing protein</fullName>
    </recommendedName>
</protein>
<evidence type="ECO:0000313" key="4">
    <source>
        <dbReference type="Proteomes" id="UP001549920"/>
    </source>
</evidence>
<feature type="region of interest" description="Disordered" evidence="1">
    <location>
        <begin position="241"/>
        <end position="268"/>
    </location>
</feature>
<dbReference type="PANTHER" id="PTHR33327:SF3">
    <property type="entry name" value="RNA-DIRECTED DNA POLYMERASE"/>
    <property type="match status" value="1"/>
</dbReference>
<keyword evidence="4" id="KW-1185">Reference proteome</keyword>
<reference evidence="3 4" key="1">
    <citation type="submission" date="2024-06" db="EMBL/GenBank/DDBJ databases">
        <title>A chromosome-level genome assembly of beet webworm, Loxostege sticticalis.</title>
        <authorList>
            <person name="Zhang Y."/>
        </authorList>
    </citation>
    <scope>NUCLEOTIDE SEQUENCE [LARGE SCALE GENOMIC DNA]</scope>
    <source>
        <strain evidence="3">AQ026</strain>
        <tissue evidence="3">Whole body</tissue>
    </source>
</reference>
<evidence type="ECO:0000313" key="3">
    <source>
        <dbReference type="EMBL" id="KAL0861684.1"/>
    </source>
</evidence>
<gene>
    <name evidence="3" type="ORF">ABMA27_009170</name>
</gene>
<feature type="region of interest" description="Disordered" evidence="1">
    <location>
        <begin position="1"/>
        <end position="42"/>
    </location>
</feature>
<dbReference type="Proteomes" id="UP001549920">
    <property type="component" value="Unassembled WGS sequence"/>
</dbReference>